<dbReference type="OrthoDB" id="630188at2759"/>
<dbReference type="EMBL" id="HF935952">
    <property type="protein sequence ID" value="CCX14299.1"/>
    <property type="molecule type" value="Genomic_DNA"/>
</dbReference>
<keyword evidence="3" id="KW-0456">Lyase</keyword>
<dbReference type="InterPro" id="IPR004843">
    <property type="entry name" value="Calcineurin-like_PHP"/>
</dbReference>
<sequence>MDRTPSLASTFSFVSTNRPRQKLQPNIIYHRVYDNLPTRSELAPSQLTDEGVHHLPVPPPPPGPSSPRRDRTGILATAPISPRPQNQNQNQNQSSRPELTQTKKLRLVCISDTHNHASIPLPLGDILIHAGDLTNQGLHKELSKQLLWLQSQPHELKLIISGNHDGRTLDPSYSRKSQLPEDETTENNLALFFTPEAEEKGIIYLCHEARTLKLKDGRVIKVFASPLSPSEDGLWGFGYPEPEYLERSPWANIPEDTDVVITHTPARYHLDASPDFPAGRGPGGNHGCEYLRQALWGVRPLLHVCGHIHQGRGVEKVRWDTEQRHVKYKEIEVKRIEDPFPDKARRQFLVDTVRRERIERGKETLMVNASIATGSWKRGEGHPKAWGKPVVVDLEVTCVTETVQETLERSGRAQEQPRPRPSW</sequence>
<accession>U4L9R8</accession>
<dbReference type="InterPro" id="IPR051693">
    <property type="entry name" value="UPF0046_metallophosphoest"/>
</dbReference>
<dbReference type="eggNOG" id="KOG3947">
    <property type="taxonomic scope" value="Eukaryota"/>
</dbReference>
<dbReference type="SUPFAM" id="SSF56300">
    <property type="entry name" value="Metallo-dependent phosphatases"/>
    <property type="match status" value="1"/>
</dbReference>
<dbReference type="PANTHER" id="PTHR12905:SF16">
    <property type="entry name" value="SER_THR PROTEIN PHOSPHATASE FAMILY PROTEIN (AFU_ORTHOLOGUE AFUA_1G06000)"/>
    <property type="match status" value="1"/>
</dbReference>
<dbReference type="PANTHER" id="PTHR12905">
    <property type="entry name" value="METALLOPHOSPHOESTERASE"/>
    <property type="match status" value="1"/>
</dbReference>
<organism evidence="3 4">
    <name type="scientific">Pyronema omphalodes (strain CBS 100304)</name>
    <name type="common">Pyronema confluens</name>
    <dbReference type="NCBI Taxonomy" id="1076935"/>
    <lineage>
        <taxon>Eukaryota</taxon>
        <taxon>Fungi</taxon>
        <taxon>Dikarya</taxon>
        <taxon>Ascomycota</taxon>
        <taxon>Pezizomycotina</taxon>
        <taxon>Pezizomycetes</taxon>
        <taxon>Pezizales</taxon>
        <taxon>Pyronemataceae</taxon>
        <taxon>Pyronema</taxon>
    </lineage>
</organism>
<feature type="compositionally biased region" description="Pro residues" evidence="1">
    <location>
        <begin position="56"/>
        <end position="65"/>
    </location>
</feature>
<gene>
    <name evidence="3" type="ORF">PCON_13892</name>
</gene>
<keyword evidence="4" id="KW-1185">Reference proteome</keyword>
<evidence type="ECO:0000259" key="2">
    <source>
        <dbReference type="Pfam" id="PF00149"/>
    </source>
</evidence>
<evidence type="ECO:0000313" key="3">
    <source>
        <dbReference type="EMBL" id="CCX14299.1"/>
    </source>
</evidence>
<feature type="region of interest" description="Disordered" evidence="1">
    <location>
        <begin position="50"/>
        <end position="100"/>
    </location>
</feature>
<dbReference type="CDD" id="cd07379">
    <property type="entry name" value="MPP_239FB"/>
    <property type="match status" value="1"/>
</dbReference>
<proteinExistence type="predicted"/>
<dbReference type="GO" id="GO:0016829">
    <property type="term" value="F:lyase activity"/>
    <property type="evidence" value="ECO:0007669"/>
    <property type="project" value="UniProtKB-KW"/>
</dbReference>
<reference evidence="3 4" key="1">
    <citation type="journal article" date="2013" name="PLoS Genet.">
        <title>The genome and development-dependent transcriptomes of Pyronema confluens: a window into fungal evolution.</title>
        <authorList>
            <person name="Traeger S."/>
            <person name="Altegoer F."/>
            <person name="Freitag M."/>
            <person name="Gabaldon T."/>
            <person name="Kempken F."/>
            <person name="Kumar A."/>
            <person name="Marcet-Houben M."/>
            <person name="Poggeler S."/>
            <person name="Stajich J.E."/>
            <person name="Nowrousian M."/>
        </authorList>
    </citation>
    <scope>NUCLEOTIDE SEQUENCE [LARGE SCALE GENOMIC DNA]</scope>
    <source>
        <strain evidence="4">CBS 100304</strain>
        <tissue evidence="3">Vegetative mycelium</tissue>
    </source>
</reference>
<dbReference type="Proteomes" id="UP000018144">
    <property type="component" value="Unassembled WGS sequence"/>
</dbReference>
<evidence type="ECO:0000313" key="4">
    <source>
        <dbReference type="Proteomes" id="UP000018144"/>
    </source>
</evidence>
<dbReference type="AlphaFoldDB" id="U4L9R8"/>
<protein>
    <submittedName>
        <fullName evidence="3">Similar to Probable rhamnogalacturonate lyase C acc. no. Q5B5P1</fullName>
    </submittedName>
</protein>
<evidence type="ECO:0000256" key="1">
    <source>
        <dbReference type="SAM" id="MobiDB-lite"/>
    </source>
</evidence>
<dbReference type="OMA" id="LCHEART"/>
<dbReference type="InterPro" id="IPR029052">
    <property type="entry name" value="Metallo-depent_PP-like"/>
</dbReference>
<dbReference type="Gene3D" id="3.60.21.10">
    <property type="match status" value="1"/>
</dbReference>
<dbReference type="Pfam" id="PF00149">
    <property type="entry name" value="Metallophos"/>
    <property type="match status" value="1"/>
</dbReference>
<feature type="domain" description="Calcineurin-like phosphoesterase" evidence="2">
    <location>
        <begin position="106"/>
        <end position="310"/>
    </location>
</feature>
<name>U4L9R8_PYROM</name>
<dbReference type="GO" id="GO:0016787">
    <property type="term" value="F:hydrolase activity"/>
    <property type="evidence" value="ECO:0007669"/>
    <property type="project" value="InterPro"/>
</dbReference>